<dbReference type="PANTHER" id="PTHR21567">
    <property type="entry name" value="CLASP"/>
    <property type="match status" value="1"/>
</dbReference>
<dbReference type="GO" id="GO:0006355">
    <property type="term" value="P:regulation of DNA-templated transcription"/>
    <property type="evidence" value="ECO:0007669"/>
    <property type="project" value="InterPro"/>
</dbReference>
<proteinExistence type="predicted"/>
<dbReference type="EMBL" id="CAJGYO010000008">
    <property type="protein sequence ID" value="CAD6250299.1"/>
    <property type="molecule type" value="Genomic_DNA"/>
</dbReference>
<keyword evidence="4" id="KW-0539">Nucleus</keyword>
<dbReference type="PANTHER" id="PTHR21567:SF9">
    <property type="entry name" value="CLIP-ASSOCIATING PROTEIN"/>
    <property type="match status" value="1"/>
</dbReference>
<dbReference type="InterPro" id="IPR024395">
    <property type="entry name" value="CLASP_N_dom"/>
</dbReference>
<accession>A0A811PV92</accession>
<keyword evidence="2" id="KW-0238">DNA-binding</keyword>
<dbReference type="InterPro" id="IPR003441">
    <property type="entry name" value="NAC-dom"/>
</dbReference>
<dbReference type="GO" id="GO:0003677">
    <property type="term" value="F:DNA binding"/>
    <property type="evidence" value="ECO:0007669"/>
    <property type="project" value="UniProtKB-KW"/>
</dbReference>
<name>A0A811PV92_9POAL</name>
<dbReference type="GO" id="GO:0005881">
    <property type="term" value="C:cytoplasmic microtubule"/>
    <property type="evidence" value="ECO:0007669"/>
    <property type="project" value="TreeGrafter"/>
</dbReference>
<dbReference type="Gene3D" id="1.25.10.10">
    <property type="entry name" value="Leucine-rich Repeat Variant"/>
    <property type="match status" value="1"/>
</dbReference>
<evidence type="ECO:0000256" key="4">
    <source>
        <dbReference type="ARBA" id="ARBA00023242"/>
    </source>
</evidence>
<dbReference type="Pfam" id="PF12348">
    <property type="entry name" value="CLASP_N"/>
    <property type="match status" value="1"/>
</dbReference>
<protein>
    <recommendedName>
        <fullName evidence="5">NAC domain-containing protein</fullName>
    </recommendedName>
</protein>
<evidence type="ECO:0000256" key="3">
    <source>
        <dbReference type="ARBA" id="ARBA00023163"/>
    </source>
</evidence>
<keyword evidence="1" id="KW-0805">Transcription regulation</keyword>
<dbReference type="Pfam" id="PF02365">
    <property type="entry name" value="NAM"/>
    <property type="match status" value="1"/>
</dbReference>
<dbReference type="Proteomes" id="UP000604825">
    <property type="component" value="Unassembled WGS sequence"/>
</dbReference>
<evidence type="ECO:0000256" key="2">
    <source>
        <dbReference type="ARBA" id="ARBA00023125"/>
    </source>
</evidence>
<reference evidence="6" key="1">
    <citation type="submission" date="2020-10" db="EMBL/GenBank/DDBJ databases">
        <authorList>
            <person name="Han B."/>
            <person name="Lu T."/>
            <person name="Zhao Q."/>
            <person name="Huang X."/>
            <person name="Zhao Y."/>
        </authorList>
    </citation>
    <scope>NUCLEOTIDE SEQUENCE</scope>
</reference>
<dbReference type="Gene3D" id="2.170.150.80">
    <property type="entry name" value="NAC domain"/>
    <property type="match status" value="1"/>
</dbReference>
<keyword evidence="7" id="KW-1185">Reference proteome</keyword>
<comment type="caution">
    <text evidence="6">The sequence shown here is derived from an EMBL/GenBank/DDBJ whole genome shotgun (WGS) entry which is preliminary data.</text>
</comment>
<feature type="domain" description="NAC" evidence="5">
    <location>
        <begin position="34"/>
        <end position="179"/>
    </location>
</feature>
<evidence type="ECO:0000313" key="6">
    <source>
        <dbReference type="EMBL" id="CAD6250299.1"/>
    </source>
</evidence>
<dbReference type="SUPFAM" id="SSF101941">
    <property type="entry name" value="NAC domain"/>
    <property type="match status" value="1"/>
</dbReference>
<sequence>MSAPVDMLSRRGAGEALHADLLKPRLGVDNPLLLDPPLAIGEANRIHVGGGADPIPTHLHPIHVVVVVGGADPIPTHLQRHGVGSEDEAYFIVRTSEAKKPGARQDRACDGGVGTWKTQSSVEKSLRVRGERIRVHVSNLNLHIGKGKNSGSVGWVMHEYTIAAPPCPSLVKICHIAFSGHGRMRMRVPDGQQVRQSSGHARVGDTVASGSSALPCSGAMLDHGSSGVAYASSALPCSVVMLDHGSSGVVYASGDEEPSHLVLIDDDNFWQSPLLGSSDFQGFSSAASEQYTELEAQVPTTEQQDIVVPQLMGQQSTMPVARQLSAGELDFWSSIGVDVQSNNSFDQEQSTGVQSSWVVPNNSAMATGAQSSWVVPNTGAMATGVQSSWVVPNNGAMATGAQSSWVVPNTGAMATGLQSSWVAGDLDDFCRSILTNVQTNCAAPDFGNMATGTLGGGCSLLFWIVLNYKWNSRIFDNIHSTPLQACHLLNVLSKELLGDFEPCAEIFIPILCNCKVSRILPLIADAAKNDRSAVLRARCCEYALLTLEYWADAPEIHCSADLYEDLIKSCVADAMSEVRATARTCYRMFTKTWPERSHRLFMPFDPAIQRQSSLPNALNIRHKCSCKSSLFVYLYVCDAKTAEYKFFKKLCEQSGHSSRSYKHSHQSFESKDSKQKQGSCNVTAPKKFYVHENTVYCDDPPATPAKNEEIPGEKISVQSSHSEYGDKDTPQVSPHDCLLGFHVLTPIAQTSFDVTGISGNVDREPVSGQIFSEKRSKLLKIAAKTVSMGSAELFQRRSEFVRDILQRLGTDNIMRKQEGSMRHRKMDCRQALATPKGHFDNLLDYKRSEFNSLAKLRRTGKMSSSYASDEECEFMALPWGYNQGPVDRKNDLSHGGSEARECVALPWVCVNNTLSSNLKGDIDHNQVSNSLLEDVNPYVHGRCAFANELSLNVQTDSYDQHGWDPMLSVTLSKPFRDRLYFPCQNEEQHAVPFGILNTSGQPDLCRSIEQYTSSSVGVCGNSGAGFSTRLAQLVVKPTISSILECGSDILDHNDFRCISNFHVSQSNNMLSSNSSCLNSMSTPEQSYRVGAKSLLDSSFGLSCLAGLEQYSTEVELPDNSDRLLQVLDQLPVKFIPSSFSNDNSRIWDHQSSYAEPACKQDWGSLHDSSTELWSSGHQLQSHADSGAVLGFMPNGSAYSNLVERHRSLMLAQGNLNNDILGTTDVSFFGSCLALDNITEAPMLSSNGITW</sequence>
<evidence type="ECO:0000259" key="5">
    <source>
        <dbReference type="PROSITE" id="PS51005"/>
    </source>
</evidence>
<dbReference type="GO" id="GO:0000226">
    <property type="term" value="P:microtubule cytoskeleton organization"/>
    <property type="evidence" value="ECO:0007669"/>
    <property type="project" value="TreeGrafter"/>
</dbReference>
<dbReference type="InterPro" id="IPR036093">
    <property type="entry name" value="NAC_dom_sf"/>
</dbReference>
<keyword evidence="3" id="KW-0804">Transcription</keyword>
<dbReference type="GO" id="GO:0008017">
    <property type="term" value="F:microtubule binding"/>
    <property type="evidence" value="ECO:0007669"/>
    <property type="project" value="TreeGrafter"/>
</dbReference>
<evidence type="ECO:0000256" key="1">
    <source>
        <dbReference type="ARBA" id="ARBA00023015"/>
    </source>
</evidence>
<evidence type="ECO:0000313" key="7">
    <source>
        <dbReference type="Proteomes" id="UP000604825"/>
    </source>
</evidence>
<organism evidence="6 7">
    <name type="scientific">Miscanthus lutarioriparius</name>
    <dbReference type="NCBI Taxonomy" id="422564"/>
    <lineage>
        <taxon>Eukaryota</taxon>
        <taxon>Viridiplantae</taxon>
        <taxon>Streptophyta</taxon>
        <taxon>Embryophyta</taxon>
        <taxon>Tracheophyta</taxon>
        <taxon>Spermatophyta</taxon>
        <taxon>Magnoliopsida</taxon>
        <taxon>Liliopsida</taxon>
        <taxon>Poales</taxon>
        <taxon>Poaceae</taxon>
        <taxon>PACMAD clade</taxon>
        <taxon>Panicoideae</taxon>
        <taxon>Andropogonodae</taxon>
        <taxon>Andropogoneae</taxon>
        <taxon>Saccharinae</taxon>
        <taxon>Miscanthus</taxon>
    </lineage>
</organism>
<dbReference type="OrthoDB" id="638090at2759"/>
<dbReference type="InterPro" id="IPR011989">
    <property type="entry name" value="ARM-like"/>
</dbReference>
<gene>
    <name evidence="6" type="ORF">NCGR_LOCUS34093</name>
</gene>
<dbReference type="PROSITE" id="PS51005">
    <property type="entry name" value="NAC"/>
    <property type="match status" value="1"/>
</dbReference>
<dbReference type="AlphaFoldDB" id="A0A811PV92"/>